<dbReference type="PROSITE" id="PS50075">
    <property type="entry name" value="CARRIER"/>
    <property type="match status" value="4"/>
</dbReference>
<evidence type="ECO:0000259" key="12">
    <source>
        <dbReference type="PROSITE" id="PS52019"/>
    </source>
</evidence>
<dbReference type="InterPro" id="IPR020806">
    <property type="entry name" value="PKS_PP-bd"/>
</dbReference>
<dbReference type="InterPro" id="IPR016035">
    <property type="entry name" value="Acyl_Trfase/lysoPLipase"/>
</dbReference>
<evidence type="ECO:0000313" key="13">
    <source>
        <dbReference type="EMBL" id="MCC0100779.1"/>
    </source>
</evidence>
<dbReference type="InterPro" id="IPR049900">
    <property type="entry name" value="PKS_mFAS_DH"/>
</dbReference>
<dbReference type="InterPro" id="IPR014043">
    <property type="entry name" value="Acyl_transferase_dom"/>
</dbReference>
<feature type="domain" description="Ketosynthase family 3 (KS3)" evidence="11">
    <location>
        <begin position="1873"/>
        <end position="2299"/>
    </location>
</feature>
<dbReference type="InterPro" id="IPR036736">
    <property type="entry name" value="ACP-like_sf"/>
</dbReference>
<dbReference type="InterPro" id="IPR006162">
    <property type="entry name" value="Ppantetheine_attach_site"/>
</dbReference>
<dbReference type="PANTHER" id="PTHR43775:SF51">
    <property type="entry name" value="INACTIVE PHENOLPHTHIOCEROL SYNTHESIS POLYKETIDE SYNTHASE TYPE I PKS1-RELATED"/>
    <property type="match status" value="1"/>
</dbReference>
<dbReference type="InterPro" id="IPR057326">
    <property type="entry name" value="KR_dom"/>
</dbReference>
<feature type="domain" description="PKS/mFAS DH" evidence="12">
    <location>
        <begin position="4486"/>
        <end position="4777"/>
    </location>
</feature>
<feature type="active site" description="Proton donor; for dehydratase activity" evidence="8">
    <location>
        <position position="1254"/>
    </location>
</feature>
<reference evidence="13 14" key="1">
    <citation type="submission" date="2021-08" db="EMBL/GenBank/DDBJ databases">
        <title>Genomic Architecture of Streptomyces flavotricini NGL1 and Streptomyces erythrochromogenes HMS4 With Differential Plant Beneficial attributes and laccase production capabilities.</title>
        <authorList>
            <person name="Salwan R."/>
            <person name="Kaur R."/>
            <person name="Sharma V."/>
        </authorList>
    </citation>
    <scope>NUCLEOTIDE SEQUENCE [LARGE SCALE GENOMIC DNA]</scope>
    <source>
        <strain evidence="13 14">NGL1</strain>
    </source>
</reference>
<dbReference type="InterPro" id="IPR050091">
    <property type="entry name" value="PKS_NRPS_Biosynth_Enz"/>
</dbReference>
<dbReference type="SMART" id="SM01294">
    <property type="entry name" value="PKS_PP_betabranch"/>
    <property type="match status" value="4"/>
</dbReference>
<feature type="active site" description="Proton donor; for dehydratase activity" evidence="8">
    <location>
        <position position="4691"/>
    </location>
</feature>
<feature type="region of interest" description="C-terminal hotdog fold" evidence="8">
    <location>
        <begin position="1192"/>
        <end position="1332"/>
    </location>
</feature>
<dbReference type="Gene3D" id="1.10.1200.10">
    <property type="entry name" value="ACP-like"/>
    <property type="match status" value="4"/>
</dbReference>
<dbReference type="SMART" id="SM00826">
    <property type="entry name" value="PKS_DH"/>
    <property type="match status" value="3"/>
</dbReference>
<dbReference type="Pfam" id="PF14765">
    <property type="entry name" value="PS-DH"/>
    <property type="match status" value="3"/>
</dbReference>
<keyword evidence="2" id="KW-0596">Phosphopantetheine</keyword>
<feature type="region of interest" description="Disordered" evidence="9">
    <location>
        <begin position="2304"/>
        <end position="2323"/>
    </location>
</feature>
<dbReference type="InterPro" id="IPR016036">
    <property type="entry name" value="Malonyl_transacylase_ACP-bd"/>
</dbReference>
<dbReference type="Gene3D" id="3.40.366.10">
    <property type="entry name" value="Malonyl-Coenzyme A Acyl Carrier Protein, domain 2"/>
    <property type="match status" value="3"/>
</dbReference>
<name>A0ABS8EJ60_9ACTN</name>
<feature type="region of interest" description="N-terminal hotdog fold" evidence="8">
    <location>
        <begin position="4486"/>
        <end position="4612"/>
    </location>
</feature>
<dbReference type="SUPFAM" id="SSF51735">
    <property type="entry name" value="NAD(P)-binding Rossmann-fold domains"/>
    <property type="match status" value="6"/>
</dbReference>
<feature type="domain" description="Carrier" evidence="10">
    <location>
        <begin position="1777"/>
        <end position="1852"/>
    </location>
</feature>
<evidence type="ECO:0000256" key="6">
    <source>
        <dbReference type="ARBA" id="ARBA00023268"/>
    </source>
</evidence>
<evidence type="ECO:0000259" key="10">
    <source>
        <dbReference type="PROSITE" id="PS50075"/>
    </source>
</evidence>
<evidence type="ECO:0000256" key="1">
    <source>
        <dbReference type="ARBA" id="ARBA00004792"/>
    </source>
</evidence>
<keyword evidence="6" id="KW-0511">Multifunctional enzyme</keyword>
<dbReference type="Pfam" id="PF22953">
    <property type="entry name" value="SpnB_Rossmann"/>
    <property type="match status" value="3"/>
</dbReference>
<dbReference type="InterPro" id="IPR014030">
    <property type="entry name" value="Ketoacyl_synth_N"/>
</dbReference>
<feature type="active site" description="Proton acceptor; for dehydratase activity" evidence="8">
    <location>
        <position position="2806"/>
    </location>
</feature>
<keyword evidence="7" id="KW-0012">Acyltransferase</keyword>
<comment type="caution">
    <text evidence="13">The sequence shown here is derived from an EMBL/GenBank/DDBJ whole genome shotgun (WGS) entry which is preliminary data.</text>
</comment>
<sequence length="5452" mass="565388">MTEPGNFVSGTHGVPTGHTAADAATESALVRDLEALPTTEQTHVLLDLVRDHALAVLRAKYADAPDAPAGAGLPVSVDPDRSFKDLGLDSVALLELQVRLNAATGLALPPTVAFDHPSPAELAAHLRTEVLGLADRPEAPVRAVAVSDEPIAIVGIGCRYPGGVASPEDLWRLVSNGEHVRDEFPADRGWDLEALFSDDPSTPGTTYVRHGGFLPDAAGFDADFFGISPREALAMDPQQRLVLETVWEAVERAGIDPAALRGTEAGVFIAAEPQEYAMRLHEAPDGLDGYLLSGNAPSVISGRVSYVLGLAGPALTVDTACSGSLVGMHLAVQSLQRGECTLALAGGVAVMGSPGTFTAFSRQRGLAPDGTVKAFAAAADGTAFAEGVGVFVLERLSDARRNGHPVVGVIRGSALNQDGASNGLTAPSGRAQQQVIRQALANAGLTGEQVDAVEAHGTGTTLGDPIEAQALIATYGKGRPADRPVWLGSAKSNIGHTQAAAGSAGVIKMLMAMRHDELPRTLHVDEPTPNVDWSAGEVRLLTESRAWPKGEEPRRAGVSSFGVSGTNAHVIIEEPPAAEAAAAPEPAPQAGPVLLPVSAASEPALRAQAARLLARAEHEDAPAAADLGYSLATTRARLAHRAVVAAEDAEAVRAGLRALAEGQESPYVFPGTADGGRLAFLFTGQGSQRAAMGRGLYDTQPVFAAALDEAIGHLDLQLDRPLHEILFAAEDSADSALLNETVYAQATLFAVEVALFRLLESWGVRPDYVAGHSIGELAAAHVAGVLSLDDAATLVAARGRLMQELPEGGAMVAVTASEETVAPLIAALADRVAIAAVNGPASVVISGEAGAVAEIAARLEADGHRTKRLRVSHAFHSPLMEPMLAEFRRIAEILDYSAPRIPLVSTLTGRAATAAELCSPEYWVRHVREAVRFADGVRALAELGATTYLEIGPDPVLSGLGRDCLDGLGLPGGAPVFVSALRRGHEDPRQLSAALATVHARGARVDWQAYYEGSGARRVELPTYAFQRERFWLAAPVSRGDAAGLGQVAADHPLLGAVVSLADTGASVLTGRVSPRSHAWLADHVIAGSTLLPGSAFVELALRAGEETGCERLDELIMEAPLLLPATGAVALQIVVDAAAGDGRRPIAFYSRDEDAPADAPWTRNASGVLTAAAAAPAAEPFDASVWPPRGARAVDTTRLYEDMAAQGYGYGPAFHGLKAVWRGAEGVAYAEVALPASVSEQASAFGLHPALLDAVLQATDFASPEPVADGPRLPFAWSGVSLSAAGASALRVRITATSADSVALDLAGADGLPVASVESFTVRPVTAEQLRPQAHDALFHLRWTSRPLPAPLSADAPAAVAHHALRGTGGEVPAQVRAVAEDVLTALQQWPADEDPAAGRLVVLTRGAVAVTPGEDIDLAQAPVWGLVRSAQAENPGRFVLLDSDGSLEPDELLRIAAALDEPEAAVRGGELYVSRLATLPATEPQPAPWGPQGTVLITGGTGGVGAAVARHLVTEHGVRHLLLTGRRGGDAPGVRETAEELTGLGARVTVAACDASDREAVAALLAAIPADRPLTAVVHAAGVIDDGLIGSLDAGRLDTVLRPKADGAWNLHELTRDLDLSAFVLFSSTATLLDGAGQGNYAAANGFLDALAATRRAAGLPATSLAWGLWTGVGGMGGQLDEAALRRIERLGLQVLSPAENLALLDGALTATGGEGAVVPVRFNLRTLQARAAEVPSVLRGLVRPARRSAGTGAVPVEQSLARRLSVLSRAERGEALLDLVRTQVAAVLGHDSGDRINPARAFNEMGFDSLAAVELRNRLSSAISLPLAATLIFDYPSPSALADHLADKLGDPGKEARRTAPVAALTAADEDPIVVVGMACRYPGGVSTPDDLWKLVQDGVDAVGAFPTDRGWDSDIHDPEPGKPGKSLSDKGGFLYDAADFDAEFFGISPREAQAMDPQQRLLLEVSWETFERAGIDPHALRGSDTGVFAGVMYHDWGLRLGPLPEQLAGYHGNGSLASVVSGRVAYALGLEGPAVTVDTACSSSLVAMHWAAQALRRGDCGLALAGGVTVMSTPDTFIDMSRQGGLAADGRCKSFGSGADGTGWGEGVGLVLLERRSDAERNGHRILGVLRGSAVNSDGASNGLTAPNGPSQQRVIRRALQDGGLTAADVDVVEGHGTGTTLGDPIEAQALLDTYGQERPQDGRPLLLGSIKSNIGHTQAAAGVAGVIKMLQAMEHGVLPRTLFADEPSPQVAWDAGAVELLTDAVEWPAGERPRRAGISSFGISGTNAHLILEEPPVAAPAEDAEEAPEAPEASGGPIPWVVSGRTAQAVRAQAERLAEHLETLADADLAVTGRALATRRAHLAERAVVIGADREELLAGLAALTVGETAAGVVRGRVQEGKSAFLFTGQGAQRLGMGRELHGAFPVFAQALDAVVSALDVHLDTPLYEVMWGESAEDEALLNSTAYTQPALFAIETALFRLVESWGVRPDFLAGHSIGEITAAHVAGVLSLEDAARLVTARGRLMQALPAGGTMAAIEATEEELLPYVCDVVGIAAINSPRSIVVSGAEEAVEAIQAEFTQLGRKTTRLRVSHAFHSPLMDPALAEFRAVAESVTYAPARIPVVAGVHGAISEDWGTPDYWTRHLREAVRFSDTVQHLHTKGVTRFVELGPDAILTALTRTTLDSDDALLVEPVLRKNRPEAHSLLAALAQLHTTGAPVDWAAFHQGTEDRWSELPTYAFQHQRYWLEGAAAGGGAGLGSAGLEPVGHPLLSAALPAADSGEVVLTGRLSVDTQPWLADHDVLGSILLPGTGFVELAVRAGDQVGCDRIEELLLEAPLIVPARGGVALQVRVGAPDGSGARSISIHSRGSAPDAPWTRHAHGTVAADAPAPAFDLSQWPPAGATPLDVTGAYERLLERGYAYGPVFQGLKAAWVQGDDVFAEVALPETAHGDAALFGLHPALLDAAMHADLLGGNGAAEGATLLPFSWNGVTLHAAGTSVLRVHIRRVRGDEVSAIMVADETGAPVATVESLVSRPVSEAQLAAASGGAGAALHRVEWLRTASAGAAAAEAAVYFAPVPAGEDAAARVRTVVPEVLAQVQGRLADPESGSAPLAVVTRGGVAVLAGEDADPAQAAVWGLVRAAEAENPSRFVLVDVAAGTRDPGADVAAALATGESETAVRSGEVRIPRLTRIAAPAPVSPWGTTGTVLITGGTSGLGALVARHLVTEHGVRHLLLTSRRGLDAPNAPAIVAELAGLGAHASVAACDVTDRESLAGALSEIDAAHPLSGVVHAAAVAGGGLVGSLTAEGVESVLRPKSDGAWNLHELTRDLDLSAFVLFSSAGGSVLAAGQADYAAANSFLDGLAAHRRAAGLPATAPAFGMWGISTGLGGDLTDADLERMKRLGLPALTVEEGLALFDAAVAGFDAVVLPLKTDAAALAARGEDLPALLRGTVRGPVRRTVRAQASETSELERRIAGASAQERDRIVLELVRTQVAAVLGHPSPDAIGPETAFREQGFDSLAAVELRNLLQAATGLRLPATLVFDYPNSRAVAGFVVDKLSATTTKAAPAAAAPRTTAPSDSDPIAIVSISCRFPGGVRSAEDLWNLVAEGRDAVGAFPTDRGWDADAIYDPEPGTPGKTYAKDGGFLYDAAEFDAEFFGIMPREALAMDPQQRLLLEAAWETFERAGIDPQTLRGSRTGVYAGIMYHEYGSRLTDVPEDLAGYLGNGSAGSIASGRVAYTLGLEGPAVTVDTACSSSLVSLHMACQALRSGEITMALAGGVTVMPTPDLFVDFSQQRGLAADGRSKAFAGAADGTGWAEGIGLLLVERLSDAERLGHPVLAVIRGSAINQDGASNGLTAPNGPSQQRVIQQALAAAGLTTADVDAVEGHGTGTRLGDPIEAQALLATYGQGRDEDKPLWLGSIKSNIGHAQAAAGVSGVIKMVEALRHGVLPKTLHVDEPSPQVDWTEGNVRLLTEAVDWPAGGRPRRAGVSSFGLSGTNAHVILEEAPQGTPEPAPQALAPAAAGPVALTVSAKSAKALPRQAAALLAHLEAHPEQSLADVGHSLTASRAALDHRAVVLAEDRGAALRELAKLAGGTQSSDVVTGSRVDGATAFLFTGQGAQRLGMGRELHAAFPVFAEALDEVAAAVDPYLQTPLYEVMWGESAEDEALLNSTAYTQPALFAIETALFRLVTSWGVRPDFLAGHSIGEITAAHAAGVLSLEDAARLVTARGRLMQALPAGGAMAAIEATEPELLPYLTDTVGIAAINSPRSIVVSGEEEAVEAIRAAFTEQGRKTTRLRVSHAFHSPLMEPALAEFHLVAESVTRNEPGIPVVAGVHGAISEDWGTAEYWTRHLREAVRFSDTVQHLHAKGVQTFLELGPDAILTALTQNTLDGTGAVVEPAVRKNRPEARTLLTALARLHATGTAVDWTAFHAGSGARLVELPTYAFERRPYWLDAPAPAPAGDVTSLGQQPAEHPLLSAVVVSPEAGGVVLTGRLSVKTHAWLADHDVLGTVLLPGTGYVELAIRAGEEVGCDVIDELTIEALMPMREDGGGLAVQVTVDAADATGRRSLAVYSRPDDGPADTPWTRHASGVLAPGAQHPPAPESFGVGTGVWPPEGADEVDISGVYDYLTGQGYGYGPMFRCLRGIWTRGKETFVEVSLPEDNLAVGHEYRIHPSILDGSLSATDFMDGRSPQDVGGTQLPFAWAGVTLHAAGASQLRGRITAVESHKSQGSDAVRIELSDLRGTPVATIDSLVVRPVTAARVNAAAAAGRDERSSMFHLVWNQLPLGASHTATADRWALLGGGADHTFGEGLTAYPDLAALAADLDSGAEPPQVVLLPVPAGEGEVPDAVRSVTGSVLEVLRGWLDEPRLGRSRLAVVTRGAVRTKDTDTVDLAQAPVWGLLRSAEEENPGRFLLVDTDGSAAAHQVLPAIALTGEPEAAVRGSEVKVPRLARVASSQVASDLPWSAQGTVLITGGTSGLGAITARHLVAEHGVRHLLLTSRRGPDAPGAEELRAELVGLGAEVSVVACDVSDRGAVDALLAGVRAEQPLTAVVHAAALMDNALTAQLTAEQVDAVLRPKADAAWHLHEATLGLDLSAFVLFSSCAGLVVGAGQGNYAAANRFLDGLSAHRRSLGLPATSLAFGLWETKTGLGGGVTDSDLGRMKSLGLPALPTAEGLQLFDEAMTLDEVMIAPIRVDNAGRGANPGPAPVLLRDVLKAEPAPRQRQDVRAPAVAASAAAPAAGSGSLEERLARMRPADREPAVLELIRAQVAGVSHSDPDTIDVNKGFTDLGLDSLAAIDLRNRLQTATGMRLPATMMFDYPSPVVMAEFLLEEILPAIEDAAEPEPEPAAAAQDDHSIREALSSIPVAALREAGLLDALLRLAGPVEQQGATAAAAASGAPAAPQTADRSEEIKSMNIDDLVRAALASAEPNSNEG</sequence>
<comment type="pathway">
    <text evidence="1">Antibiotic biosynthesis.</text>
</comment>
<dbReference type="RefSeq" id="WP_267502808.1">
    <property type="nucleotide sequence ID" value="NZ_JAINUL010000017.1"/>
</dbReference>
<evidence type="ECO:0000256" key="3">
    <source>
        <dbReference type="ARBA" id="ARBA00022553"/>
    </source>
</evidence>
<keyword evidence="14" id="KW-1185">Reference proteome</keyword>
<dbReference type="SMART" id="SM00825">
    <property type="entry name" value="PKS_KS"/>
    <property type="match status" value="3"/>
</dbReference>
<feature type="active site" description="Proton donor; for dehydratase activity" evidence="8">
    <location>
        <position position="2970"/>
    </location>
</feature>
<feature type="domain" description="PKS/mFAS DH" evidence="12">
    <location>
        <begin position="2774"/>
        <end position="3049"/>
    </location>
</feature>
<dbReference type="Gene3D" id="3.40.47.10">
    <property type="match status" value="3"/>
</dbReference>
<dbReference type="InterPro" id="IPR020807">
    <property type="entry name" value="PKS_DH"/>
</dbReference>
<dbReference type="InterPro" id="IPR036291">
    <property type="entry name" value="NAD(P)-bd_dom_sf"/>
</dbReference>
<feature type="domain" description="Carrier" evidence="10">
    <location>
        <begin position="5273"/>
        <end position="5350"/>
    </location>
</feature>
<dbReference type="Pfam" id="PF02801">
    <property type="entry name" value="Ketoacyl-synt_C"/>
    <property type="match status" value="3"/>
</dbReference>
<evidence type="ECO:0000259" key="11">
    <source>
        <dbReference type="PROSITE" id="PS52004"/>
    </source>
</evidence>
<keyword evidence="4" id="KW-0808">Transferase</keyword>
<dbReference type="SMART" id="SM00827">
    <property type="entry name" value="PKS_AT"/>
    <property type="match status" value="3"/>
</dbReference>
<evidence type="ECO:0000313" key="14">
    <source>
        <dbReference type="Proteomes" id="UP001520654"/>
    </source>
</evidence>
<organism evidence="13 14">
    <name type="scientific">Streptomyces flavotricini</name>
    <dbReference type="NCBI Taxonomy" id="66888"/>
    <lineage>
        <taxon>Bacteria</taxon>
        <taxon>Bacillati</taxon>
        <taxon>Actinomycetota</taxon>
        <taxon>Actinomycetes</taxon>
        <taxon>Kitasatosporales</taxon>
        <taxon>Streptomycetaceae</taxon>
        <taxon>Streptomyces</taxon>
    </lineage>
</organism>
<dbReference type="SUPFAM" id="SSF53901">
    <property type="entry name" value="Thiolase-like"/>
    <property type="match status" value="3"/>
</dbReference>
<feature type="region of interest" description="C-terminal hotdog fold" evidence="8">
    <location>
        <begin position="4630"/>
        <end position="4777"/>
    </location>
</feature>
<dbReference type="Pfam" id="PF00698">
    <property type="entry name" value="Acyl_transf_1"/>
    <property type="match status" value="3"/>
</dbReference>
<dbReference type="InterPro" id="IPR020841">
    <property type="entry name" value="PKS_Beta-ketoAc_synthase_dom"/>
</dbReference>
<dbReference type="PROSITE" id="PS00012">
    <property type="entry name" value="PHOSPHOPANTETHEINE"/>
    <property type="match status" value="2"/>
</dbReference>
<feature type="region of interest" description="N-terminal hotdog fold" evidence="8">
    <location>
        <begin position="2774"/>
        <end position="2897"/>
    </location>
</feature>
<dbReference type="SUPFAM" id="SSF47336">
    <property type="entry name" value="ACP-like"/>
    <property type="match status" value="4"/>
</dbReference>
<dbReference type="Gene3D" id="3.30.70.3290">
    <property type="match status" value="3"/>
</dbReference>
<feature type="domain" description="Ketosynthase family 3 (KS3)" evidence="11">
    <location>
        <begin position="3589"/>
        <end position="4015"/>
    </location>
</feature>
<feature type="domain" description="Carrier" evidence="10">
    <location>
        <begin position="3492"/>
        <end position="3567"/>
    </location>
</feature>
<dbReference type="InterPro" id="IPR001227">
    <property type="entry name" value="Ac_transferase_dom_sf"/>
</dbReference>
<dbReference type="InterPro" id="IPR016039">
    <property type="entry name" value="Thiolase-like"/>
</dbReference>
<feature type="domain" description="Ketosynthase family 3 (KS3)" evidence="11">
    <location>
        <begin position="148"/>
        <end position="574"/>
    </location>
</feature>
<gene>
    <name evidence="13" type="ORF">K7B10_39765</name>
</gene>
<proteinExistence type="predicted"/>
<dbReference type="CDD" id="cd00833">
    <property type="entry name" value="PKS"/>
    <property type="match status" value="3"/>
</dbReference>
<feature type="active site" description="Proton acceptor; for dehydratase activity" evidence="8">
    <location>
        <position position="4518"/>
    </location>
</feature>
<dbReference type="InterPro" id="IPR049552">
    <property type="entry name" value="PKS_DH_N"/>
</dbReference>
<dbReference type="SMART" id="SM00823">
    <property type="entry name" value="PKS_PP"/>
    <property type="match status" value="4"/>
</dbReference>
<evidence type="ECO:0000256" key="2">
    <source>
        <dbReference type="ARBA" id="ARBA00022450"/>
    </source>
</evidence>
<evidence type="ECO:0000256" key="4">
    <source>
        <dbReference type="ARBA" id="ARBA00022679"/>
    </source>
</evidence>
<dbReference type="Pfam" id="PF21089">
    <property type="entry name" value="PKS_DH_N"/>
    <property type="match status" value="3"/>
</dbReference>
<dbReference type="PANTHER" id="PTHR43775">
    <property type="entry name" value="FATTY ACID SYNTHASE"/>
    <property type="match status" value="1"/>
</dbReference>
<dbReference type="Pfam" id="PF00109">
    <property type="entry name" value="ketoacyl-synt"/>
    <property type="match status" value="3"/>
</dbReference>
<dbReference type="Proteomes" id="UP001520654">
    <property type="component" value="Unassembled WGS sequence"/>
</dbReference>
<dbReference type="PROSITE" id="PS52004">
    <property type="entry name" value="KS3_2"/>
    <property type="match status" value="3"/>
</dbReference>
<dbReference type="SUPFAM" id="SSF52151">
    <property type="entry name" value="FabD/lysophospholipase-like"/>
    <property type="match status" value="3"/>
</dbReference>
<evidence type="ECO:0000256" key="9">
    <source>
        <dbReference type="SAM" id="MobiDB-lite"/>
    </source>
</evidence>
<dbReference type="Pfam" id="PF08659">
    <property type="entry name" value="KR"/>
    <property type="match status" value="3"/>
</dbReference>
<keyword evidence="3" id="KW-0597">Phosphoprotein</keyword>
<dbReference type="Pfam" id="PF16197">
    <property type="entry name" value="KAsynt_C_assoc"/>
    <property type="match status" value="3"/>
</dbReference>
<evidence type="ECO:0000256" key="7">
    <source>
        <dbReference type="ARBA" id="ARBA00023315"/>
    </source>
</evidence>
<dbReference type="InterPro" id="IPR018201">
    <property type="entry name" value="Ketoacyl_synth_AS"/>
</dbReference>
<dbReference type="Gene3D" id="3.10.129.110">
    <property type="entry name" value="Polyketide synthase dehydratase"/>
    <property type="match status" value="3"/>
</dbReference>
<evidence type="ECO:0000256" key="8">
    <source>
        <dbReference type="PROSITE-ProRule" id="PRU01363"/>
    </source>
</evidence>
<keyword evidence="5" id="KW-0045">Antibiotic biosynthesis</keyword>
<evidence type="ECO:0000256" key="5">
    <source>
        <dbReference type="ARBA" id="ARBA00023194"/>
    </source>
</evidence>
<dbReference type="PROSITE" id="PS00606">
    <property type="entry name" value="KS3_1"/>
    <property type="match status" value="2"/>
</dbReference>
<dbReference type="SMART" id="SM00822">
    <property type="entry name" value="PKS_KR"/>
    <property type="match status" value="3"/>
</dbReference>
<protein>
    <submittedName>
        <fullName evidence="13">SDR family NAD(P)-dependent oxidoreductase</fullName>
    </submittedName>
</protein>
<dbReference type="InterPro" id="IPR055123">
    <property type="entry name" value="SpnB-like_Rossmann"/>
</dbReference>
<dbReference type="CDD" id="cd08956">
    <property type="entry name" value="KR_3_FAS_SDR_x"/>
    <property type="match status" value="3"/>
</dbReference>
<feature type="domain" description="Carrier" evidence="10">
    <location>
        <begin position="48"/>
        <end position="130"/>
    </location>
</feature>
<dbReference type="InterPro" id="IPR042104">
    <property type="entry name" value="PKS_dehydratase_sf"/>
</dbReference>
<dbReference type="SUPFAM" id="SSF55048">
    <property type="entry name" value="Probable ACP-binding domain of malonyl-CoA ACP transacylase"/>
    <property type="match status" value="3"/>
</dbReference>
<dbReference type="InterPro" id="IPR009081">
    <property type="entry name" value="PP-bd_ACP"/>
</dbReference>
<feature type="region of interest" description="C-terminal hotdog fold" evidence="8">
    <location>
        <begin position="2909"/>
        <end position="3049"/>
    </location>
</feature>
<dbReference type="InterPro" id="IPR049551">
    <property type="entry name" value="PKS_DH_C"/>
</dbReference>
<accession>A0ABS8EJ60</accession>
<dbReference type="PROSITE" id="PS52019">
    <property type="entry name" value="PKS_MFAS_DH"/>
    <property type="match status" value="3"/>
</dbReference>
<feature type="domain" description="PKS/mFAS DH" evidence="12">
    <location>
        <begin position="1052"/>
        <end position="1332"/>
    </location>
</feature>
<dbReference type="InterPro" id="IPR014031">
    <property type="entry name" value="Ketoacyl_synth_C"/>
</dbReference>
<dbReference type="EMBL" id="JAINUL010000017">
    <property type="protein sequence ID" value="MCC0100779.1"/>
    <property type="molecule type" value="Genomic_DNA"/>
</dbReference>
<feature type="active site" description="Proton acceptor; for dehydratase activity" evidence="8">
    <location>
        <position position="1084"/>
    </location>
</feature>
<dbReference type="Pfam" id="PF00550">
    <property type="entry name" value="PP-binding"/>
    <property type="match status" value="4"/>
</dbReference>
<dbReference type="InterPro" id="IPR032821">
    <property type="entry name" value="PKS_assoc"/>
</dbReference>
<dbReference type="Gene3D" id="3.40.50.720">
    <property type="entry name" value="NAD(P)-binding Rossmann-like Domain"/>
    <property type="match status" value="3"/>
</dbReference>
<dbReference type="InterPro" id="IPR013968">
    <property type="entry name" value="PKS_KR"/>
</dbReference>
<feature type="region of interest" description="N-terminal hotdog fold" evidence="8">
    <location>
        <begin position="1052"/>
        <end position="1177"/>
    </location>
</feature>